<dbReference type="InterPro" id="IPR014729">
    <property type="entry name" value="Rossmann-like_a/b/a_fold"/>
</dbReference>
<evidence type="ECO:0000313" key="3">
    <source>
        <dbReference type="EMBL" id="MCM4076358.1"/>
    </source>
</evidence>
<dbReference type="PANTHER" id="PTHR46553">
    <property type="entry name" value="ADENINE NUCLEOTIDE ALPHA HYDROLASES-LIKE SUPERFAMILY PROTEIN"/>
    <property type="match status" value="1"/>
</dbReference>
<organism evidence="3 4">
    <name type="scientific">Paractinoplanes hotanensis</name>
    <dbReference type="NCBI Taxonomy" id="2906497"/>
    <lineage>
        <taxon>Bacteria</taxon>
        <taxon>Bacillati</taxon>
        <taxon>Actinomycetota</taxon>
        <taxon>Actinomycetes</taxon>
        <taxon>Micromonosporales</taxon>
        <taxon>Micromonosporaceae</taxon>
        <taxon>Paractinoplanes</taxon>
    </lineage>
</organism>
<dbReference type="PANTHER" id="PTHR46553:SF3">
    <property type="entry name" value="ADENINE NUCLEOTIDE ALPHA HYDROLASES-LIKE SUPERFAMILY PROTEIN"/>
    <property type="match status" value="1"/>
</dbReference>
<dbReference type="Pfam" id="PF00582">
    <property type="entry name" value="Usp"/>
    <property type="match status" value="2"/>
</dbReference>
<keyword evidence="4" id="KW-1185">Reference proteome</keyword>
<accession>A0ABT0XRG9</accession>
<dbReference type="PRINTS" id="PR01438">
    <property type="entry name" value="UNVRSLSTRESS"/>
</dbReference>
<reference evidence="3 4" key="1">
    <citation type="submission" date="2022-06" db="EMBL/GenBank/DDBJ databases">
        <title>Actinoplanes abujensis sp. nov., isolated from Nigerian arid soil.</title>
        <authorList>
            <person name="Ding P."/>
        </authorList>
    </citation>
    <scope>NUCLEOTIDE SEQUENCE [LARGE SCALE GENOMIC DNA]</scope>
    <source>
        <strain evidence="4">TRM88002</strain>
    </source>
</reference>
<feature type="domain" description="UspA" evidence="2">
    <location>
        <begin position="1"/>
        <end position="141"/>
    </location>
</feature>
<comment type="caution">
    <text evidence="3">The sequence shown here is derived from an EMBL/GenBank/DDBJ whole genome shotgun (WGS) entry which is preliminary data.</text>
</comment>
<protein>
    <submittedName>
        <fullName evidence="3">Universal stress protein</fullName>
    </submittedName>
</protein>
<comment type="similarity">
    <text evidence="1">Belongs to the universal stress protein A family.</text>
</comment>
<proteinExistence type="inferred from homology"/>
<dbReference type="InterPro" id="IPR006015">
    <property type="entry name" value="Universal_stress_UspA"/>
</dbReference>
<evidence type="ECO:0000313" key="4">
    <source>
        <dbReference type="Proteomes" id="UP001523216"/>
    </source>
</evidence>
<dbReference type="InterPro" id="IPR006016">
    <property type="entry name" value="UspA"/>
</dbReference>
<gene>
    <name evidence="3" type="ORF">LXN57_02135</name>
</gene>
<feature type="domain" description="UspA" evidence="2">
    <location>
        <begin position="149"/>
        <end position="286"/>
    </location>
</feature>
<dbReference type="RefSeq" id="WP_251796266.1">
    <property type="nucleotide sequence ID" value="NZ_JAMQOL010000003.1"/>
</dbReference>
<name>A0ABT0XRG9_9ACTN</name>
<dbReference type="EMBL" id="JAMQOL010000003">
    <property type="protein sequence ID" value="MCM4076358.1"/>
    <property type="molecule type" value="Genomic_DNA"/>
</dbReference>
<evidence type="ECO:0000259" key="2">
    <source>
        <dbReference type="Pfam" id="PF00582"/>
    </source>
</evidence>
<dbReference type="Proteomes" id="UP001523216">
    <property type="component" value="Unassembled WGS sequence"/>
</dbReference>
<sequence>MRERVIVGIDGSEQALAAVRAAAGEAARRRMPLHVVHAFVWPMLRVDTGPVSADMPDTGLENFANDMLAEAVRAAQAAEPGLRVTKALIDGPAAPVLIEASRGAALLVLGDRGLGAISGVIIGSVAVHAAALADCPVLVVRGDEPTAGPVVVGVDGSESSELAVGFAFDESSRRGALLMPVIAWNEAGASGAHQWHSASIAAEALAGEAERTLSEQLSGWRGKYPEVEVAPAARRGHPRKVLADLSHEAQLTVVGARGLGAFKGLMLGSVSQSLLYHSAGPVAVVRGESS</sequence>
<dbReference type="Gene3D" id="3.40.50.620">
    <property type="entry name" value="HUPs"/>
    <property type="match status" value="2"/>
</dbReference>
<dbReference type="SUPFAM" id="SSF52402">
    <property type="entry name" value="Adenine nucleotide alpha hydrolases-like"/>
    <property type="match status" value="2"/>
</dbReference>
<evidence type="ECO:0000256" key="1">
    <source>
        <dbReference type="ARBA" id="ARBA00008791"/>
    </source>
</evidence>